<evidence type="ECO:0000256" key="1">
    <source>
        <dbReference type="ARBA" id="ARBA00004477"/>
    </source>
</evidence>
<gene>
    <name evidence="15" type="ORF">FRX48_08541</name>
</gene>
<feature type="transmembrane region" description="Helical" evidence="14">
    <location>
        <begin position="153"/>
        <end position="174"/>
    </location>
</feature>
<evidence type="ECO:0000256" key="9">
    <source>
        <dbReference type="ARBA" id="ARBA00022989"/>
    </source>
</evidence>
<feature type="transmembrane region" description="Helical" evidence="14">
    <location>
        <begin position="186"/>
        <end position="210"/>
    </location>
</feature>
<dbReference type="AlphaFoldDB" id="A0A5M8PF14"/>
<keyword evidence="10 14" id="KW-0472">Membrane</keyword>
<feature type="transmembrane region" description="Helical" evidence="14">
    <location>
        <begin position="113"/>
        <end position="133"/>
    </location>
</feature>
<feature type="transmembrane region" description="Helical" evidence="14">
    <location>
        <begin position="355"/>
        <end position="378"/>
    </location>
</feature>
<dbReference type="PANTHER" id="PTHR12646">
    <property type="entry name" value="NOT56 - RELATED"/>
    <property type="match status" value="1"/>
</dbReference>
<keyword evidence="6 14" id="KW-0808">Transferase</keyword>
<feature type="transmembrane region" description="Helical" evidence="14">
    <location>
        <begin position="394"/>
        <end position="412"/>
    </location>
</feature>
<evidence type="ECO:0000313" key="15">
    <source>
        <dbReference type="EMBL" id="KAA6407703.1"/>
    </source>
</evidence>
<evidence type="ECO:0000256" key="13">
    <source>
        <dbReference type="ARBA" id="ARBA00093457"/>
    </source>
</evidence>
<evidence type="ECO:0000256" key="3">
    <source>
        <dbReference type="ARBA" id="ARBA00011964"/>
    </source>
</evidence>
<comment type="caution">
    <text evidence="15">The sequence shown here is derived from an EMBL/GenBank/DDBJ whole genome shotgun (WGS) entry which is preliminary data.</text>
</comment>
<comment type="pathway">
    <text evidence="2 14">Protein modification; protein glycosylation.</text>
</comment>
<evidence type="ECO:0000256" key="5">
    <source>
        <dbReference type="ARBA" id="ARBA00022676"/>
    </source>
</evidence>
<feature type="transmembrane region" description="Helical" evidence="14">
    <location>
        <begin position="321"/>
        <end position="343"/>
    </location>
</feature>
<comment type="subcellular location">
    <subcellularLocation>
        <location evidence="1 14">Endoplasmic reticulum membrane</location>
        <topology evidence="1 14">Multi-pass membrane protein</topology>
    </subcellularLocation>
</comment>
<reference evidence="15 16" key="1">
    <citation type="submission" date="2019-09" db="EMBL/GenBank/DDBJ databases">
        <title>The hologenome of the rock-dwelling lichen Lasallia pustulata.</title>
        <authorList>
            <person name="Greshake Tzovaras B."/>
            <person name="Segers F."/>
            <person name="Bicker A."/>
            <person name="Dal Grande F."/>
            <person name="Otte J."/>
            <person name="Hankeln T."/>
            <person name="Schmitt I."/>
            <person name="Ebersberger I."/>
        </authorList>
    </citation>
    <scope>NUCLEOTIDE SEQUENCE [LARGE SCALE GENOMIC DNA]</scope>
    <source>
        <strain evidence="15">A1-1</strain>
    </source>
</reference>
<dbReference type="Proteomes" id="UP000324767">
    <property type="component" value="Unassembled WGS sequence"/>
</dbReference>
<evidence type="ECO:0000256" key="14">
    <source>
        <dbReference type="RuleBase" id="RU364047"/>
    </source>
</evidence>
<dbReference type="UniPathway" id="UPA00378"/>
<feature type="transmembrane region" description="Helical" evidence="14">
    <location>
        <begin position="274"/>
        <end position="295"/>
    </location>
</feature>
<keyword evidence="7 14" id="KW-0812">Transmembrane</keyword>
<comment type="similarity">
    <text evidence="13">Belongs to the glycosyltransferase ALG3 family.</text>
</comment>
<dbReference type="GO" id="GO:0005789">
    <property type="term" value="C:endoplasmic reticulum membrane"/>
    <property type="evidence" value="ECO:0007669"/>
    <property type="project" value="UniProtKB-SubCell"/>
</dbReference>
<name>A0A5M8PF14_9LECA</name>
<keyword evidence="5 14" id="KW-0328">Glycosyltransferase</keyword>
<dbReference type="EMBL" id="VXIT01000016">
    <property type="protein sequence ID" value="KAA6407703.1"/>
    <property type="molecule type" value="Genomic_DNA"/>
</dbReference>
<evidence type="ECO:0000256" key="7">
    <source>
        <dbReference type="ARBA" id="ARBA00022692"/>
    </source>
</evidence>
<organism evidence="15 16">
    <name type="scientific">Lasallia pustulata</name>
    <dbReference type="NCBI Taxonomy" id="136370"/>
    <lineage>
        <taxon>Eukaryota</taxon>
        <taxon>Fungi</taxon>
        <taxon>Dikarya</taxon>
        <taxon>Ascomycota</taxon>
        <taxon>Pezizomycotina</taxon>
        <taxon>Lecanoromycetes</taxon>
        <taxon>OSLEUM clade</taxon>
        <taxon>Umbilicariomycetidae</taxon>
        <taxon>Umbilicariales</taxon>
        <taxon>Umbilicariaceae</taxon>
        <taxon>Lasallia</taxon>
    </lineage>
</organism>
<sequence length="443" mass="49910">MASQSSPIVNLATHLYRHAIGLATNPKHLRWLAPLLIVADAGLCALIIWKVPYTEIDWKTYMQQVSQYVSGERDYVLIKGDTGPLVYPAAHLYIYTALYYITDQGRNIELAQYVFGGLYLVVLSVAMACYRLAGVPPYLFPLLILSKRLHSVFVLRLFNDCFAVAALWIAIYAYQKRIWTVGNIAYSWALGTKMTVLLALPAIGIMLFQALPFGRALKSAALMAQVQIILAFPFLPANPTGYLLRSFDVTRQFLFKWTVNWRFMGEQSFLSREFSTTLLITHASLLSLFLITRWTQPSGLSLPSLARTLFQPFPPQAKQQMSLLVTPSFVLTTILTALAIGLLCARSLHYQFYSYVAWTSPFLLWKSGLHPILIYLVWAAQEWAWNVYPSTDRSSLVVVACLVVQVLGVWWGSRNDLAFGSLEHSGYGQTTSEPREEAKPIKS</sequence>
<evidence type="ECO:0000256" key="12">
    <source>
        <dbReference type="ARBA" id="ARBA00049506"/>
    </source>
</evidence>
<evidence type="ECO:0000256" key="8">
    <source>
        <dbReference type="ARBA" id="ARBA00022824"/>
    </source>
</evidence>
<accession>A0A5M8PF14</accession>
<dbReference type="InterPro" id="IPR007873">
    <property type="entry name" value="Glycosyltransferase_ALG3"/>
</dbReference>
<evidence type="ECO:0000313" key="16">
    <source>
        <dbReference type="Proteomes" id="UP000324767"/>
    </source>
</evidence>
<evidence type="ECO:0000256" key="2">
    <source>
        <dbReference type="ARBA" id="ARBA00004922"/>
    </source>
</evidence>
<evidence type="ECO:0000256" key="6">
    <source>
        <dbReference type="ARBA" id="ARBA00022679"/>
    </source>
</evidence>
<protein>
    <recommendedName>
        <fullName evidence="4 14">Dol-P-Man:Man(5)GlcNAc(2)-PP-Dol alpha-1,3-mannosyltransferase</fullName>
        <ecNumber evidence="3 14">2.4.1.258</ecNumber>
    </recommendedName>
    <alternativeName>
        <fullName evidence="14">Dol-P-Man-dependent alpha(1-3)-mannosyltransferase</fullName>
    </alternativeName>
</protein>
<evidence type="ECO:0000256" key="11">
    <source>
        <dbReference type="ARBA" id="ARBA00044743"/>
    </source>
</evidence>
<feature type="transmembrane region" description="Helical" evidence="14">
    <location>
        <begin position="31"/>
        <end position="49"/>
    </location>
</feature>
<dbReference type="PANTHER" id="PTHR12646:SF0">
    <property type="entry name" value="DOL-P-MAN:MAN(5)GLCNAC(2)-PP-DOL ALPHA-1,3-MANNOSYLTRANSFERASE"/>
    <property type="match status" value="1"/>
</dbReference>
<evidence type="ECO:0000256" key="4">
    <source>
        <dbReference type="ARBA" id="ARBA00015561"/>
    </source>
</evidence>
<comment type="function">
    <text evidence="11 14">Dol-P-Man:Man(5)GlcNAc(2)-PP-Dol alpha-1,3-mannosyltransferase that operates in the biosynthetic pathway of dolichol-linked oligosaccharides, the glycan precursors employed in protein asparagine (N)-glycosylation. The assembly of dolichol-linked oligosaccharides begins on the cytosolic side of the endoplasmic reticulum membrane and finishes in its lumen. The sequential addition of sugars to dolichol pyrophosphate produces dolichol-linked oligosaccharides containing fourteen sugars, including two GlcNAcs, nine mannoses and three glucoses. Once assembled, the oligosaccharide is transferred from the lipid to nascent proteins by oligosaccharyltransferases. In the lumen of the endoplasmic reticulum, adds the first dolichyl beta-D-mannosyl phosphate derived mannose in an alpha-1,3 linkage to Man(5)GlcNAc(2)-PP-dolichol to produce Man(6)GlcNAc(2)-PP-dolichol.</text>
</comment>
<dbReference type="EC" id="2.4.1.258" evidence="3 14"/>
<dbReference type="GO" id="GO:0052925">
    <property type="term" value="F:dol-P-Man:Man(5)GlcNAc(2)-PP-Dol alpha-1,3-mannosyltransferase activity"/>
    <property type="evidence" value="ECO:0007669"/>
    <property type="project" value="UniProtKB-EC"/>
</dbReference>
<feature type="transmembrane region" description="Helical" evidence="14">
    <location>
        <begin position="216"/>
        <end position="235"/>
    </location>
</feature>
<keyword evidence="9 14" id="KW-1133">Transmembrane helix</keyword>
<dbReference type="OrthoDB" id="20028at2759"/>
<evidence type="ECO:0000256" key="10">
    <source>
        <dbReference type="ARBA" id="ARBA00023136"/>
    </source>
</evidence>
<dbReference type="Pfam" id="PF05208">
    <property type="entry name" value="ALG3"/>
    <property type="match status" value="1"/>
</dbReference>
<comment type="catalytic activity">
    <reaction evidence="12 14">
        <text>an alpha-D-Man-(1-&gt;2)-alpha-D-Man-(1-&gt;2)-alpha-D-Man-(1-&gt;3)-[alpha-D-Man-(1-&gt;6)]-beta-D-Man-(1-&gt;4)-beta-D-GlcNAc-(1-&gt;4)-alpha-D-GlcNAc-diphospho-di-trans,poly-cis-dolichol + a di-trans,poly-cis-dolichyl beta-D-mannosyl phosphate = an alpha-D-Man-(1-&gt;2)-alpha-D-Man-(1-&gt;2)-alpha-D-Man-(1-&gt;3)-[alpha-D-Man-(1-&gt;3)-alpha-D-Man-(1-&gt;6)]-beta-D-Man-(1-&gt;4)-beta-D-GlcNAc-(1-&gt;4)-alpha-D-GlcNAc-diphospho-di-trans,poly-cis-dolichol + a di-trans,poly-cis-dolichyl phosphate + H(+)</text>
        <dbReference type="Rhea" id="RHEA:29527"/>
        <dbReference type="Rhea" id="RHEA-COMP:19498"/>
        <dbReference type="Rhea" id="RHEA-COMP:19501"/>
        <dbReference type="Rhea" id="RHEA-COMP:19516"/>
        <dbReference type="Rhea" id="RHEA-COMP:19517"/>
        <dbReference type="ChEBI" id="CHEBI:15378"/>
        <dbReference type="ChEBI" id="CHEBI:57683"/>
        <dbReference type="ChEBI" id="CHEBI:58211"/>
        <dbReference type="ChEBI" id="CHEBI:132515"/>
        <dbReference type="ChEBI" id="CHEBI:132516"/>
        <dbReference type="EC" id="2.4.1.258"/>
    </reaction>
    <physiologicalReaction direction="left-to-right" evidence="12 14">
        <dbReference type="Rhea" id="RHEA:29528"/>
    </physiologicalReaction>
</comment>
<keyword evidence="8 14" id="KW-0256">Endoplasmic reticulum</keyword>
<proteinExistence type="inferred from homology"/>